<proteinExistence type="inferred from homology"/>
<protein>
    <recommendedName>
        <fullName evidence="6">Peptidase M20 dimerisation domain-containing protein</fullName>
    </recommendedName>
</protein>
<keyword evidence="4" id="KW-0378">Hydrolase</keyword>
<evidence type="ECO:0000256" key="1">
    <source>
        <dbReference type="ARBA" id="ARBA00001947"/>
    </source>
</evidence>
<comment type="cofactor">
    <cofactor evidence="1">
        <name>Zn(2+)</name>
        <dbReference type="ChEBI" id="CHEBI:29105"/>
    </cofactor>
</comment>
<dbReference type="SUPFAM" id="SSF55031">
    <property type="entry name" value="Bacterial exopeptidase dimerisation domain"/>
    <property type="match status" value="1"/>
</dbReference>
<evidence type="ECO:0000256" key="5">
    <source>
        <dbReference type="ARBA" id="ARBA00022833"/>
    </source>
</evidence>
<dbReference type="GO" id="GO:0016787">
    <property type="term" value="F:hydrolase activity"/>
    <property type="evidence" value="ECO:0007669"/>
    <property type="project" value="UniProtKB-KW"/>
</dbReference>
<dbReference type="GO" id="GO:0046872">
    <property type="term" value="F:metal ion binding"/>
    <property type="evidence" value="ECO:0007669"/>
    <property type="project" value="UniProtKB-KW"/>
</dbReference>
<dbReference type="InterPro" id="IPR002933">
    <property type="entry name" value="Peptidase_M20"/>
</dbReference>
<dbReference type="InterPro" id="IPR050072">
    <property type="entry name" value="Peptidase_M20A"/>
</dbReference>
<dbReference type="PANTHER" id="PTHR43808">
    <property type="entry name" value="ACETYLORNITHINE DEACETYLASE"/>
    <property type="match status" value="1"/>
</dbReference>
<accession>A0A1F7W8L4</accession>
<dbReference type="Proteomes" id="UP000177331">
    <property type="component" value="Unassembled WGS sequence"/>
</dbReference>
<dbReference type="PROSITE" id="PS00758">
    <property type="entry name" value="ARGE_DAPE_CPG2_1"/>
    <property type="match status" value="1"/>
</dbReference>
<dbReference type="AlphaFoldDB" id="A0A1F7W8L4"/>
<gene>
    <name evidence="7" type="ORF">A2318_02385</name>
</gene>
<comment type="similarity">
    <text evidence="2">Belongs to the peptidase M20A family.</text>
</comment>
<feature type="domain" description="Peptidase M20 dimerisation" evidence="6">
    <location>
        <begin position="165"/>
        <end position="263"/>
    </location>
</feature>
<evidence type="ECO:0000259" key="6">
    <source>
        <dbReference type="Pfam" id="PF07687"/>
    </source>
</evidence>
<keyword evidence="5" id="KW-0862">Zinc</keyword>
<reference evidence="7 8" key="1">
    <citation type="journal article" date="2016" name="Nat. Commun.">
        <title>Thousands of microbial genomes shed light on interconnected biogeochemical processes in an aquifer system.</title>
        <authorList>
            <person name="Anantharaman K."/>
            <person name="Brown C.T."/>
            <person name="Hug L.A."/>
            <person name="Sharon I."/>
            <person name="Castelle C.J."/>
            <person name="Probst A.J."/>
            <person name="Thomas B.C."/>
            <person name="Singh A."/>
            <person name="Wilkins M.J."/>
            <person name="Karaoz U."/>
            <person name="Brodie E.L."/>
            <person name="Williams K.H."/>
            <person name="Hubbard S.S."/>
            <person name="Banfield J.F."/>
        </authorList>
    </citation>
    <scope>NUCLEOTIDE SEQUENCE [LARGE SCALE GENOMIC DNA]</scope>
</reference>
<evidence type="ECO:0000256" key="3">
    <source>
        <dbReference type="ARBA" id="ARBA00022723"/>
    </source>
</evidence>
<comment type="caution">
    <text evidence="7">The sequence shown here is derived from an EMBL/GenBank/DDBJ whole genome shotgun (WGS) entry which is preliminary data.</text>
</comment>
<evidence type="ECO:0000313" key="8">
    <source>
        <dbReference type="Proteomes" id="UP000177331"/>
    </source>
</evidence>
<dbReference type="EMBL" id="MGFD01000014">
    <property type="protein sequence ID" value="OGL99132.1"/>
    <property type="molecule type" value="Genomic_DNA"/>
</dbReference>
<evidence type="ECO:0000313" key="7">
    <source>
        <dbReference type="EMBL" id="OGL99132.1"/>
    </source>
</evidence>
<evidence type="ECO:0000256" key="2">
    <source>
        <dbReference type="ARBA" id="ARBA00006247"/>
    </source>
</evidence>
<evidence type="ECO:0000256" key="4">
    <source>
        <dbReference type="ARBA" id="ARBA00022801"/>
    </source>
</evidence>
<dbReference type="Pfam" id="PF01546">
    <property type="entry name" value="Peptidase_M20"/>
    <property type="match status" value="1"/>
</dbReference>
<dbReference type="Gene3D" id="3.40.630.10">
    <property type="entry name" value="Zn peptidases"/>
    <property type="match status" value="1"/>
</dbReference>
<dbReference type="InterPro" id="IPR036264">
    <property type="entry name" value="Bact_exopeptidase_dim_dom"/>
</dbReference>
<dbReference type="Gene3D" id="3.30.70.360">
    <property type="match status" value="1"/>
</dbReference>
<sequence length="360" mass="40000">MINKIKQLTKQLVQCESIHANVSEIEKTADLFSQFFGECVERRDSKKSNVLSVLFVPKGIKMPQILLMGHMDVVSATAKAFRCTQKEDRLYGRGTYDMKGPTAALAVAMKNILKKNPKASIGLLITGDEERGGAEGTGQFVQDNLHQLPKIVFNPDGGNAFTLVTEEKGVLFVEVEVFGKTAHASRPWEGKNAMTQAAQGIIALQKMFPESKNKTSWKTTVVPTMIHGGTAGNQIPDKVTVKIDIRYVPADTQKDILRRIKKCFVGSTVRTLKHAEPFSLCHDASLIRDLQSCARDVLGKMLPLERYHSSCDARFFSAHNIPVIIMRPLGGGAHSENEWVSLKGLEQYAQFIEKWVETKK</sequence>
<dbReference type="SUPFAM" id="SSF53187">
    <property type="entry name" value="Zn-dependent exopeptidases"/>
    <property type="match status" value="1"/>
</dbReference>
<dbReference type="STRING" id="1802421.A2318_02385"/>
<organism evidence="7 8">
    <name type="scientific">Candidatus Uhrbacteria bacterium RIFOXYB2_FULL_45_11</name>
    <dbReference type="NCBI Taxonomy" id="1802421"/>
    <lineage>
        <taxon>Bacteria</taxon>
        <taxon>Candidatus Uhriibacteriota</taxon>
    </lineage>
</organism>
<keyword evidence="3" id="KW-0479">Metal-binding</keyword>
<dbReference type="Pfam" id="PF07687">
    <property type="entry name" value="M20_dimer"/>
    <property type="match status" value="1"/>
</dbReference>
<name>A0A1F7W8L4_9BACT</name>
<dbReference type="PANTHER" id="PTHR43808:SF8">
    <property type="entry name" value="PEPTIDASE M20 DIMERISATION DOMAIN-CONTAINING PROTEIN"/>
    <property type="match status" value="1"/>
</dbReference>
<dbReference type="InterPro" id="IPR011650">
    <property type="entry name" value="Peptidase_M20_dimer"/>
</dbReference>
<dbReference type="InterPro" id="IPR001261">
    <property type="entry name" value="ArgE/DapE_CS"/>
</dbReference>